<dbReference type="OrthoDB" id="9804315at2"/>
<comment type="catalytic activity">
    <reaction evidence="8">
        <text>(6S)-5,6,7,8-tetrahydrofolate + NADP(+) = 7,8-dihydrofolate + NADPH + H(+)</text>
        <dbReference type="Rhea" id="RHEA:15009"/>
        <dbReference type="ChEBI" id="CHEBI:15378"/>
        <dbReference type="ChEBI" id="CHEBI:57451"/>
        <dbReference type="ChEBI" id="CHEBI:57453"/>
        <dbReference type="ChEBI" id="CHEBI:57783"/>
        <dbReference type="ChEBI" id="CHEBI:58349"/>
        <dbReference type="EC" id="1.5.1.3"/>
    </reaction>
</comment>
<dbReference type="GO" id="GO:0046655">
    <property type="term" value="P:folic acid metabolic process"/>
    <property type="evidence" value="ECO:0007669"/>
    <property type="project" value="TreeGrafter"/>
</dbReference>
<comment type="function">
    <text evidence="7 8">Key enzyme in folate metabolism. Catalyzes an essential reaction for de novo glycine and purine synthesis, and for DNA precursor synthesis.</text>
</comment>
<reference evidence="11 12" key="1">
    <citation type="submission" date="2016-10" db="EMBL/GenBank/DDBJ databases">
        <authorList>
            <person name="de Groot N.N."/>
        </authorList>
    </citation>
    <scope>NUCLEOTIDE SEQUENCE [LARGE SCALE GENOMIC DNA]</scope>
    <source>
        <strain evidence="11">1</strain>
    </source>
</reference>
<evidence type="ECO:0000256" key="5">
    <source>
        <dbReference type="ARBA" id="ARBA00022857"/>
    </source>
</evidence>
<feature type="domain" description="DHFR" evidence="10">
    <location>
        <begin position="5"/>
        <end position="164"/>
    </location>
</feature>
<keyword evidence="6 8" id="KW-0560">Oxidoreductase</keyword>
<dbReference type="Proteomes" id="UP000198729">
    <property type="component" value="Unassembled WGS sequence"/>
</dbReference>
<keyword evidence="12" id="KW-1185">Reference proteome</keyword>
<protein>
    <recommendedName>
        <fullName evidence="3 8">Dihydrofolate reductase</fullName>
        <ecNumber evidence="3 8">1.5.1.3</ecNumber>
    </recommendedName>
</protein>
<organism evidence="11 12">
    <name type="scientific">Nitrosomonas mobilis</name>
    <dbReference type="NCBI Taxonomy" id="51642"/>
    <lineage>
        <taxon>Bacteria</taxon>
        <taxon>Pseudomonadati</taxon>
        <taxon>Pseudomonadota</taxon>
        <taxon>Betaproteobacteria</taxon>
        <taxon>Nitrosomonadales</taxon>
        <taxon>Nitrosomonadaceae</taxon>
        <taxon>Nitrosomonas</taxon>
    </lineage>
</organism>
<dbReference type="EMBL" id="FMWO01000048">
    <property type="protein sequence ID" value="SCZ85608.1"/>
    <property type="molecule type" value="Genomic_DNA"/>
</dbReference>
<evidence type="ECO:0000313" key="12">
    <source>
        <dbReference type="Proteomes" id="UP000198729"/>
    </source>
</evidence>
<dbReference type="PANTHER" id="PTHR48069:SF3">
    <property type="entry name" value="DIHYDROFOLATE REDUCTASE"/>
    <property type="match status" value="1"/>
</dbReference>
<dbReference type="AlphaFoldDB" id="A0A1G5SES2"/>
<dbReference type="RefSeq" id="WP_090286045.1">
    <property type="nucleotide sequence ID" value="NZ_FMWO01000048.1"/>
</dbReference>
<dbReference type="GO" id="GO:0046654">
    <property type="term" value="P:tetrahydrofolate biosynthetic process"/>
    <property type="evidence" value="ECO:0007669"/>
    <property type="project" value="UniProtKB-UniPathway"/>
</dbReference>
<dbReference type="GO" id="GO:0005829">
    <property type="term" value="C:cytosol"/>
    <property type="evidence" value="ECO:0007669"/>
    <property type="project" value="TreeGrafter"/>
</dbReference>
<dbReference type="Gene3D" id="3.40.430.10">
    <property type="entry name" value="Dihydrofolate Reductase, subunit A"/>
    <property type="match status" value="1"/>
</dbReference>
<dbReference type="PROSITE" id="PS51330">
    <property type="entry name" value="DHFR_2"/>
    <property type="match status" value="1"/>
</dbReference>
<evidence type="ECO:0000256" key="3">
    <source>
        <dbReference type="ARBA" id="ARBA00012856"/>
    </source>
</evidence>
<dbReference type="PIRSF" id="PIRSF000194">
    <property type="entry name" value="DHFR"/>
    <property type="match status" value="1"/>
</dbReference>
<dbReference type="STRING" id="51642.NSMM_400086"/>
<dbReference type="EC" id="1.5.1.3" evidence="3 8"/>
<dbReference type="GO" id="GO:0046452">
    <property type="term" value="P:dihydrofolate metabolic process"/>
    <property type="evidence" value="ECO:0007669"/>
    <property type="project" value="TreeGrafter"/>
</dbReference>
<accession>A0A1G5SES2</accession>
<evidence type="ECO:0000256" key="2">
    <source>
        <dbReference type="ARBA" id="ARBA00009539"/>
    </source>
</evidence>
<dbReference type="PRINTS" id="PR00070">
    <property type="entry name" value="DHFR"/>
</dbReference>
<name>A0A1G5SES2_9PROT</name>
<evidence type="ECO:0000256" key="8">
    <source>
        <dbReference type="PIRNR" id="PIRNR000194"/>
    </source>
</evidence>
<evidence type="ECO:0000259" key="10">
    <source>
        <dbReference type="PROSITE" id="PS51330"/>
    </source>
</evidence>
<proteinExistence type="inferred from homology"/>
<dbReference type="PROSITE" id="PS00075">
    <property type="entry name" value="DHFR_1"/>
    <property type="match status" value="1"/>
</dbReference>
<sequence>MISPHLAILAAVAANRVIGINNTLPWHLPEDLKHFKSLTLGHIVVMGRRTFESIGRPLPGRTNVVLTRQPDLILPGVVIAGSIHDVLDQFANDPRSLFVIGGAQVYQESLPLCQRLYLTEIQQSFTGDTFFPIFNCDEWHELSREIHHDSSDAAPEFHFVVLERNR</sequence>
<comment type="similarity">
    <text evidence="2 8 9">Belongs to the dihydrofolate reductase family.</text>
</comment>
<dbReference type="FunFam" id="3.40.430.10:FF:000001">
    <property type="entry name" value="Dihydrofolate reductase"/>
    <property type="match status" value="1"/>
</dbReference>
<dbReference type="CDD" id="cd00209">
    <property type="entry name" value="DHFR"/>
    <property type="match status" value="1"/>
</dbReference>
<evidence type="ECO:0000256" key="6">
    <source>
        <dbReference type="ARBA" id="ARBA00023002"/>
    </source>
</evidence>
<comment type="pathway">
    <text evidence="1 8">Cofactor biosynthesis; tetrahydrofolate biosynthesis; 5,6,7,8-tetrahydrofolate from 7,8-dihydrofolate: step 1/1.</text>
</comment>
<dbReference type="InterPro" id="IPR001796">
    <property type="entry name" value="DHFR_dom"/>
</dbReference>
<dbReference type="PANTHER" id="PTHR48069">
    <property type="entry name" value="DIHYDROFOLATE REDUCTASE"/>
    <property type="match status" value="1"/>
</dbReference>
<keyword evidence="4 8" id="KW-0554">One-carbon metabolism</keyword>
<dbReference type="InterPro" id="IPR017925">
    <property type="entry name" value="DHFR_CS"/>
</dbReference>
<dbReference type="GO" id="GO:0004146">
    <property type="term" value="F:dihydrofolate reductase activity"/>
    <property type="evidence" value="ECO:0007669"/>
    <property type="project" value="UniProtKB-EC"/>
</dbReference>
<evidence type="ECO:0000256" key="7">
    <source>
        <dbReference type="ARBA" id="ARBA00025067"/>
    </source>
</evidence>
<evidence type="ECO:0000256" key="1">
    <source>
        <dbReference type="ARBA" id="ARBA00004903"/>
    </source>
</evidence>
<gene>
    <name evidence="11" type="primary">dhfrIII</name>
    <name evidence="11" type="ORF">NSMM_400086</name>
</gene>
<evidence type="ECO:0000313" key="11">
    <source>
        <dbReference type="EMBL" id="SCZ85608.1"/>
    </source>
</evidence>
<dbReference type="UniPathway" id="UPA00077">
    <property type="reaction ID" value="UER00158"/>
</dbReference>
<evidence type="ECO:0000256" key="9">
    <source>
        <dbReference type="RuleBase" id="RU004474"/>
    </source>
</evidence>
<dbReference type="InterPro" id="IPR012259">
    <property type="entry name" value="DHFR"/>
</dbReference>
<evidence type="ECO:0000256" key="4">
    <source>
        <dbReference type="ARBA" id="ARBA00022563"/>
    </source>
</evidence>
<dbReference type="GO" id="GO:0070401">
    <property type="term" value="F:NADP+ binding"/>
    <property type="evidence" value="ECO:0007669"/>
    <property type="project" value="UniProtKB-ARBA"/>
</dbReference>
<dbReference type="InterPro" id="IPR024072">
    <property type="entry name" value="DHFR-like_dom_sf"/>
</dbReference>
<dbReference type="Pfam" id="PF00186">
    <property type="entry name" value="DHFR_1"/>
    <property type="match status" value="1"/>
</dbReference>
<dbReference type="SUPFAM" id="SSF53597">
    <property type="entry name" value="Dihydrofolate reductase-like"/>
    <property type="match status" value="1"/>
</dbReference>
<keyword evidence="5 8" id="KW-0521">NADP</keyword>
<dbReference type="GO" id="GO:0006730">
    <property type="term" value="P:one-carbon metabolic process"/>
    <property type="evidence" value="ECO:0007669"/>
    <property type="project" value="UniProtKB-KW"/>
</dbReference>